<evidence type="ECO:0000256" key="2">
    <source>
        <dbReference type="ARBA" id="ARBA00022747"/>
    </source>
</evidence>
<feature type="domain" description="Type I restriction modification DNA specificity" evidence="4">
    <location>
        <begin position="15"/>
        <end position="203"/>
    </location>
</feature>
<name>A0ABN6ZCH2_9FIRM</name>
<accession>A0ABN6ZCH2</accession>
<evidence type="ECO:0000313" key="6">
    <source>
        <dbReference type="Proteomes" id="UP001432099"/>
    </source>
</evidence>
<reference evidence="5" key="1">
    <citation type="journal article" date="2024" name="Int. J. Syst. Evol. Microbiol.">
        <title>Turicibacter faecis sp. nov., isolated from faeces of heart failure mouse model.</title>
        <authorList>
            <person name="Imamura Y."/>
            <person name="Motooka D."/>
            <person name="Nakajima Y."/>
            <person name="Ito S."/>
            <person name="Kitakaze M."/>
            <person name="Iida T."/>
            <person name="Nakamura S."/>
        </authorList>
    </citation>
    <scope>NUCLEOTIDE SEQUENCE</scope>
    <source>
        <strain evidence="5">TC023</strain>
    </source>
</reference>
<dbReference type="Gene3D" id="1.10.287.1120">
    <property type="entry name" value="Bipartite methylase S protein"/>
    <property type="match status" value="1"/>
</dbReference>
<evidence type="ECO:0000259" key="4">
    <source>
        <dbReference type="Pfam" id="PF01420"/>
    </source>
</evidence>
<proteinExistence type="inferred from homology"/>
<dbReference type="RefSeq" id="WP_338617301.1">
    <property type="nucleotide sequence ID" value="NZ_AP028127.1"/>
</dbReference>
<keyword evidence="2" id="KW-0680">Restriction system</keyword>
<keyword evidence="6" id="KW-1185">Reference proteome</keyword>
<protein>
    <submittedName>
        <fullName evidence="5">Restriction endonuclease subunit S</fullName>
    </submittedName>
</protein>
<evidence type="ECO:0000256" key="1">
    <source>
        <dbReference type="ARBA" id="ARBA00010923"/>
    </source>
</evidence>
<organism evidence="5 6">
    <name type="scientific">Turicibacter faecis</name>
    <dbReference type="NCBI Taxonomy" id="2963365"/>
    <lineage>
        <taxon>Bacteria</taxon>
        <taxon>Bacillati</taxon>
        <taxon>Bacillota</taxon>
        <taxon>Erysipelotrichia</taxon>
        <taxon>Erysipelotrichales</taxon>
        <taxon>Turicibacteraceae</taxon>
        <taxon>Turicibacter</taxon>
    </lineage>
</organism>
<dbReference type="Gene3D" id="3.90.220.20">
    <property type="entry name" value="DNA methylase specificity domains"/>
    <property type="match status" value="2"/>
</dbReference>
<dbReference type="InterPro" id="IPR000055">
    <property type="entry name" value="Restrct_endonuc_typeI_TRD"/>
</dbReference>
<dbReference type="SUPFAM" id="SSF116734">
    <property type="entry name" value="DNA methylase specificity domain"/>
    <property type="match status" value="2"/>
</dbReference>
<dbReference type="PANTHER" id="PTHR30408">
    <property type="entry name" value="TYPE-1 RESTRICTION ENZYME ECOKI SPECIFICITY PROTEIN"/>
    <property type="match status" value="1"/>
</dbReference>
<dbReference type="GO" id="GO:0004519">
    <property type="term" value="F:endonuclease activity"/>
    <property type="evidence" value="ECO:0007669"/>
    <property type="project" value="UniProtKB-KW"/>
</dbReference>
<keyword evidence="5" id="KW-0540">Nuclease</keyword>
<keyword evidence="5" id="KW-0378">Hydrolase</keyword>
<keyword evidence="5" id="KW-0255">Endonuclease</keyword>
<dbReference type="Pfam" id="PF01420">
    <property type="entry name" value="Methylase_S"/>
    <property type="match status" value="2"/>
</dbReference>
<evidence type="ECO:0000256" key="3">
    <source>
        <dbReference type="ARBA" id="ARBA00023125"/>
    </source>
</evidence>
<dbReference type="PANTHER" id="PTHR30408:SF12">
    <property type="entry name" value="TYPE I RESTRICTION ENZYME MJAVIII SPECIFICITY SUBUNIT"/>
    <property type="match status" value="1"/>
</dbReference>
<feature type="domain" description="Type I restriction modification DNA specificity" evidence="4">
    <location>
        <begin position="230"/>
        <end position="397"/>
    </location>
</feature>
<dbReference type="InterPro" id="IPR052021">
    <property type="entry name" value="Type-I_RS_S_subunit"/>
</dbReference>
<comment type="similarity">
    <text evidence="1">Belongs to the type-I restriction system S methylase family.</text>
</comment>
<evidence type="ECO:0000313" key="5">
    <source>
        <dbReference type="EMBL" id="BEH91281.1"/>
    </source>
</evidence>
<dbReference type="EMBL" id="AP028127">
    <property type="protein sequence ID" value="BEH91281.1"/>
    <property type="molecule type" value="Genomic_DNA"/>
</dbReference>
<sequence length="416" mass="48331">MKKVPNLRFKEFSGEWESNKIEKICDIITDYVAAGSFENIRNSVTYYNSENFAQLVRTIDLKSNFNNKDFIFVDEKAYNFLYRVNLNEDSIILPNIGANIGESYYVEPEKLPSENNVLGPNAILLRSEINNTKYIYYLFNTKAFHKQLVQIIGASGQPKFNKTELKQMKFYVPTIEEQEKIASFFSLIDKKIELQTEKVEELKNYKKGLMQKIFSQELRFKDENGKKYPEWEEKKLENIVEFFKGNGLSKSDLSDNEDIPCVLYGELFTQYDEVINVVKSRCLKDQGFKSEKYDVLMPTSDVTPEGLATASCILVDDVCLGGDINVLRPKKYINGIFLSYQINHFKSLIIRKVSGTTIKHIYVKDIKDIKYNIPCEKEQIKITDLLIQIDNKIKFESLKVESYNKLKKGLLQQMFI</sequence>
<gene>
    <name evidence="5" type="ORF">T23_13830</name>
</gene>
<dbReference type="InterPro" id="IPR044946">
    <property type="entry name" value="Restrct_endonuc_typeI_TRD_sf"/>
</dbReference>
<keyword evidence="3" id="KW-0238">DNA-binding</keyword>
<dbReference type="Proteomes" id="UP001432099">
    <property type="component" value="Chromosome"/>
</dbReference>